<dbReference type="OrthoDB" id="3537399at2"/>
<accession>A0A543CL73</accession>
<dbReference type="Proteomes" id="UP000316096">
    <property type="component" value="Unassembled WGS sequence"/>
</dbReference>
<evidence type="ECO:0008006" key="3">
    <source>
        <dbReference type="Google" id="ProtNLM"/>
    </source>
</evidence>
<gene>
    <name evidence="1" type="ORF">FB559_3447</name>
</gene>
<evidence type="ECO:0000313" key="1">
    <source>
        <dbReference type="EMBL" id="TQL97839.1"/>
    </source>
</evidence>
<sequence>MQNIGIPVDTTKLTFVCVAPPHPKITNRETGEVKVDREGRTVYQVGLSVSNEAGRIDLVQVNVPGEPGVHVGQIVTVPDLIARPWEQVIRGEKRQGISFGASTVLPASAVQAA</sequence>
<name>A0A543CL73_9ACTN</name>
<organism evidence="1 2">
    <name type="scientific">Actinoallomurus bryophytorum</name>
    <dbReference type="NCBI Taxonomy" id="1490222"/>
    <lineage>
        <taxon>Bacteria</taxon>
        <taxon>Bacillati</taxon>
        <taxon>Actinomycetota</taxon>
        <taxon>Actinomycetes</taxon>
        <taxon>Streptosporangiales</taxon>
        <taxon>Thermomonosporaceae</taxon>
        <taxon>Actinoallomurus</taxon>
    </lineage>
</organism>
<keyword evidence="2" id="KW-1185">Reference proteome</keyword>
<proteinExistence type="predicted"/>
<dbReference type="EMBL" id="VFOZ01000001">
    <property type="protein sequence ID" value="TQL97839.1"/>
    <property type="molecule type" value="Genomic_DNA"/>
</dbReference>
<dbReference type="RefSeq" id="WP_141956514.1">
    <property type="nucleotide sequence ID" value="NZ_VFOZ01000001.1"/>
</dbReference>
<dbReference type="AlphaFoldDB" id="A0A543CL73"/>
<protein>
    <recommendedName>
        <fullName evidence="3">Regulatory protein</fullName>
    </recommendedName>
</protein>
<evidence type="ECO:0000313" key="2">
    <source>
        <dbReference type="Proteomes" id="UP000316096"/>
    </source>
</evidence>
<comment type="caution">
    <text evidence="1">The sequence shown here is derived from an EMBL/GenBank/DDBJ whole genome shotgun (WGS) entry which is preliminary data.</text>
</comment>
<reference evidence="1 2" key="1">
    <citation type="submission" date="2019-06" db="EMBL/GenBank/DDBJ databases">
        <title>Sequencing the genomes of 1000 actinobacteria strains.</title>
        <authorList>
            <person name="Klenk H.-P."/>
        </authorList>
    </citation>
    <scope>NUCLEOTIDE SEQUENCE [LARGE SCALE GENOMIC DNA]</scope>
    <source>
        <strain evidence="1 2">DSM 102200</strain>
    </source>
</reference>